<keyword evidence="3" id="KW-1185">Reference proteome</keyword>
<evidence type="ECO:0000313" key="3">
    <source>
        <dbReference type="Proteomes" id="UP000297280"/>
    </source>
</evidence>
<sequence>MSSRSPSRRKPPGNEGGKRKHRESSSASSGNNNSNIRGKKQERAKPPKEEDRARTGARPSSTERSDSQGSRISSEKSQWSSDGELPEGVSSATDLAIHRNRGDHQPSYDSPPPPRSPPKLQKEKSLDSFPSLSETQSERIQSNITHIRMKKGWLDPNISANGEAIAEYDRQIGELGRQLTQLRRGWFH</sequence>
<name>A0A4Z1L4F7_9HELO</name>
<dbReference type="AlphaFoldDB" id="A0A4Z1L4F7"/>
<feature type="compositionally biased region" description="Polar residues" evidence="1">
    <location>
        <begin position="67"/>
        <end position="81"/>
    </location>
</feature>
<feature type="compositionally biased region" description="Polar residues" evidence="1">
    <location>
        <begin position="128"/>
        <end position="139"/>
    </location>
</feature>
<feature type="compositionally biased region" description="Low complexity" evidence="1">
    <location>
        <begin position="25"/>
        <end position="35"/>
    </location>
</feature>
<gene>
    <name evidence="2" type="ORF">BPOR_0021g00260</name>
</gene>
<feature type="compositionally biased region" description="Basic and acidic residues" evidence="1">
    <location>
        <begin position="96"/>
        <end position="106"/>
    </location>
</feature>
<evidence type="ECO:0000256" key="1">
    <source>
        <dbReference type="SAM" id="MobiDB-lite"/>
    </source>
</evidence>
<feature type="region of interest" description="Disordered" evidence="1">
    <location>
        <begin position="1"/>
        <end position="139"/>
    </location>
</feature>
<accession>A0A4Z1L4F7</accession>
<dbReference type="EMBL" id="PQXO01000021">
    <property type="protein sequence ID" value="TGO91681.1"/>
    <property type="molecule type" value="Genomic_DNA"/>
</dbReference>
<protein>
    <submittedName>
        <fullName evidence="2">Uncharacterized protein</fullName>
    </submittedName>
</protein>
<comment type="caution">
    <text evidence="2">The sequence shown here is derived from an EMBL/GenBank/DDBJ whole genome shotgun (WGS) entry which is preliminary data.</text>
</comment>
<dbReference type="Proteomes" id="UP000297280">
    <property type="component" value="Unassembled WGS sequence"/>
</dbReference>
<feature type="compositionally biased region" description="Basic residues" evidence="1">
    <location>
        <begin position="1"/>
        <end position="11"/>
    </location>
</feature>
<reference evidence="2 3" key="1">
    <citation type="submission" date="2017-12" db="EMBL/GenBank/DDBJ databases">
        <title>Comparative genomics of Botrytis spp.</title>
        <authorList>
            <person name="Valero-Jimenez C.A."/>
            <person name="Tapia P."/>
            <person name="Veloso J."/>
            <person name="Silva-Moreno E."/>
            <person name="Staats M."/>
            <person name="Valdes J.H."/>
            <person name="Van Kan J.A.L."/>
        </authorList>
    </citation>
    <scope>NUCLEOTIDE SEQUENCE [LARGE SCALE GENOMIC DNA]</scope>
    <source>
        <strain evidence="2 3">MUCL3349</strain>
    </source>
</reference>
<proteinExistence type="predicted"/>
<feature type="compositionally biased region" description="Basic and acidic residues" evidence="1">
    <location>
        <begin position="39"/>
        <end position="54"/>
    </location>
</feature>
<evidence type="ECO:0000313" key="2">
    <source>
        <dbReference type="EMBL" id="TGO91681.1"/>
    </source>
</evidence>
<organism evidence="2 3">
    <name type="scientific">Botrytis porri</name>
    <dbReference type="NCBI Taxonomy" id="87229"/>
    <lineage>
        <taxon>Eukaryota</taxon>
        <taxon>Fungi</taxon>
        <taxon>Dikarya</taxon>
        <taxon>Ascomycota</taxon>
        <taxon>Pezizomycotina</taxon>
        <taxon>Leotiomycetes</taxon>
        <taxon>Helotiales</taxon>
        <taxon>Sclerotiniaceae</taxon>
        <taxon>Botrytis</taxon>
    </lineage>
</organism>